<gene>
    <name evidence="2" type="ORF">SAMN05216402_1954</name>
</gene>
<proteinExistence type="predicted"/>
<protein>
    <submittedName>
        <fullName evidence="2">Glyoxalase/Bleomycin resistance protein/Dioxygenase superfamily protein</fullName>
    </submittedName>
</protein>
<comment type="caution">
    <text evidence="2">The sequence shown here is derived from an EMBL/GenBank/DDBJ whole genome shotgun (WGS) entry which is preliminary data.</text>
</comment>
<evidence type="ECO:0000313" key="2">
    <source>
        <dbReference type="EMBL" id="SDQ70773.1"/>
    </source>
</evidence>
<dbReference type="SUPFAM" id="SSF54593">
    <property type="entry name" value="Glyoxalase/Bleomycin resistance protein/Dihydroxybiphenyl dioxygenase"/>
    <property type="match status" value="1"/>
</dbReference>
<dbReference type="Proteomes" id="UP000183471">
    <property type="component" value="Unassembled WGS sequence"/>
</dbReference>
<dbReference type="RefSeq" id="WP_074632125.1">
    <property type="nucleotide sequence ID" value="NZ_FNKY01000001.1"/>
</dbReference>
<dbReference type="PROSITE" id="PS51819">
    <property type="entry name" value="VOC"/>
    <property type="match status" value="1"/>
</dbReference>
<dbReference type="PANTHER" id="PTHR46142">
    <property type="match status" value="1"/>
</dbReference>
<name>A0ABY0TEH9_9PROT</name>
<accession>A0ABY0TEH9</accession>
<dbReference type="Pfam" id="PF00903">
    <property type="entry name" value="Glyoxalase"/>
    <property type="match status" value="1"/>
</dbReference>
<dbReference type="InterPro" id="IPR004360">
    <property type="entry name" value="Glyas_Fos-R_dOase_dom"/>
</dbReference>
<reference evidence="2 3" key="1">
    <citation type="submission" date="2016-10" db="EMBL/GenBank/DDBJ databases">
        <authorList>
            <person name="Varghese N."/>
            <person name="Submissions S."/>
        </authorList>
    </citation>
    <scope>NUCLEOTIDE SEQUENCE [LARGE SCALE GENOMIC DNA]</scope>
    <source>
        <strain evidence="2 3">Nl1</strain>
    </source>
</reference>
<dbReference type="PANTHER" id="PTHR46142:SF3">
    <property type="entry name" value="F18B13.24 PROTEIN"/>
    <property type="match status" value="1"/>
</dbReference>
<evidence type="ECO:0000313" key="3">
    <source>
        <dbReference type="Proteomes" id="UP000183471"/>
    </source>
</evidence>
<keyword evidence="3" id="KW-1185">Reference proteome</keyword>
<evidence type="ECO:0000259" key="1">
    <source>
        <dbReference type="PROSITE" id="PS51819"/>
    </source>
</evidence>
<sequence length="129" mass="14498">MTTIGFNHFNLRAPRELMDELKAFYCDIVGLEQGQRPDLGTPGYWLYAGNQCVLHLSQTKPDETRLTHTPTTFDHVAFTCTNRAEMEAHLKRHNISFTTGQVPSMGITQLFLKDPAGNGVELNFAERAS</sequence>
<dbReference type="Gene3D" id="3.10.180.10">
    <property type="entry name" value="2,3-Dihydroxybiphenyl 1,2-Dioxygenase, domain 1"/>
    <property type="match status" value="1"/>
</dbReference>
<dbReference type="InterPro" id="IPR037523">
    <property type="entry name" value="VOC_core"/>
</dbReference>
<dbReference type="InterPro" id="IPR029068">
    <property type="entry name" value="Glyas_Bleomycin-R_OHBP_Dase"/>
</dbReference>
<feature type="domain" description="VOC" evidence="1">
    <location>
        <begin position="5"/>
        <end position="125"/>
    </location>
</feature>
<dbReference type="EMBL" id="FNKY01000001">
    <property type="protein sequence ID" value="SDQ70773.1"/>
    <property type="molecule type" value="Genomic_DNA"/>
</dbReference>
<organism evidence="2 3">
    <name type="scientific">Nitrosospira multiformis</name>
    <dbReference type="NCBI Taxonomy" id="1231"/>
    <lineage>
        <taxon>Bacteria</taxon>
        <taxon>Pseudomonadati</taxon>
        <taxon>Pseudomonadota</taxon>
        <taxon>Betaproteobacteria</taxon>
        <taxon>Nitrosomonadales</taxon>
        <taxon>Nitrosomonadaceae</taxon>
        <taxon>Nitrosospira</taxon>
    </lineage>
</organism>